<dbReference type="Proteomes" id="UP000324800">
    <property type="component" value="Unassembled WGS sequence"/>
</dbReference>
<gene>
    <name evidence="2" type="ORF">EZS28_029109</name>
</gene>
<name>A0A5J4UYZ9_9EUKA</name>
<dbReference type="EMBL" id="SNRW01011288">
    <property type="protein sequence ID" value="KAA6375362.1"/>
    <property type="molecule type" value="Genomic_DNA"/>
</dbReference>
<dbReference type="AlphaFoldDB" id="A0A5J4UYZ9"/>
<feature type="region of interest" description="Disordered" evidence="1">
    <location>
        <begin position="1"/>
        <end position="29"/>
    </location>
</feature>
<protein>
    <submittedName>
        <fullName evidence="2">Uncharacterized protein</fullName>
    </submittedName>
</protein>
<accession>A0A5J4UYZ9</accession>
<organism evidence="2 3">
    <name type="scientific">Streblomastix strix</name>
    <dbReference type="NCBI Taxonomy" id="222440"/>
    <lineage>
        <taxon>Eukaryota</taxon>
        <taxon>Metamonada</taxon>
        <taxon>Preaxostyla</taxon>
        <taxon>Oxymonadida</taxon>
        <taxon>Streblomastigidae</taxon>
        <taxon>Streblomastix</taxon>
    </lineage>
</organism>
<reference evidence="2 3" key="1">
    <citation type="submission" date="2019-03" db="EMBL/GenBank/DDBJ databases">
        <title>Single cell metagenomics reveals metabolic interactions within the superorganism composed of flagellate Streblomastix strix and complex community of Bacteroidetes bacteria on its surface.</title>
        <authorList>
            <person name="Treitli S.C."/>
            <person name="Kolisko M."/>
            <person name="Husnik F."/>
            <person name="Keeling P."/>
            <person name="Hampl V."/>
        </authorList>
    </citation>
    <scope>NUCLEOTIDE SEQUENCE [LARGE SCALE GENOMIC DNA]</scope>
    <source>
        <strain evidence="2">ST1C</strain>
    </source>
</reference>
<feature type="compositionally biased region" description="Basic and acidic residues" evidence="1">
    <location>
        <begin position="7"/>
        <end position="19"/>
    </location>
</feature>
<evidence type="ECO:0000256" key="1">
    <source>
        <dbReference type="SAM" id="MobiDB-lite"/>
    </source>
</evidence>
<sequence length="29" mass="3586">YDDMMNDLDKEEQREEQAKIENATEYFTE</sequence>
<evidence type="ECO:0000313" key="2">
    <source>
        <dbReference type="EMBL" id="KAA6375362.1"/>
    </source>
</evidence>
<proteinExistence type="predicted"/>
<evidence type="ECO:0000313" key="3">
    <source>
        <dbReference type="Proteomes" id="UP000324800"/>
    </source>
</evidence>
<comment type="caution">
    <text evidence="2">The sequence shown here is derived from an EMBL/GenBank/DDBJ whole genome shotgun (WGS) entry which is preliminary data.</text>
</comment>
<feature type="non-terminal residue" evidence="2">
    <location>
        <position position="1"/>
    </location>
</feature>